<evidence type="ECO:0000313" key="2">
    <source>
        <dbReference type="EMBL" id="ELP86319.1"/>
    </source>
</evidence>
<dbReference type="CDD" id="cd02947">
    <property type="entry name" value="TRX_family"/>
    <property type="match status" value="1"/>
</dbReference>
<accession>A0A0A1U1B2</accession>
<reference evidence="2 3" key="1">
    <citation type="submission" date="2012-10" db="EMBL/GenBank/DDBJ databases">
        <authorList>
            <person name="Zafar N."/>
            <person name="Inman J."/>
            <person name="Hall N."/>
            <person name="Lorenzi H."/>
            <person name="Caler E."/>
        </authorList>
    </citation>
    <scope>NUCLEOTIDE SEQUENCE [LARGE SCALE GENOMIC DNA]</scope>
    <source>
        <strain evidence="2 3">IP1</strain>
    </source>
</reference>
<dbReference type="PROSITE" id="PS51352">
    <property type="entry name" value="THIOREDOXIN_2"/>
    <property type="match status" value="1"/>
</dbReference>
<proteinExistence type="predicted"/>
<name>A0A0A1U1B2_ENTIV</name>
<dbReference type="EMBL" id="KB206993">
    <property type="protein sequence ID" value="ELP86319.1"/>
    <property type="molecule type" value="Genomic_DNA"/>
</dbReference>
<dbReference type="GO" id="GO:0005829">
    <property type="term" value="C:cytosol"/>
    <property type="evidence" value="ECO:0007669"/>
    <property type="project" value="TreeGrafter"/>
</dbReference>
<dbReference type="RefSeq" id="XP_004185665.1">
    <property type="nucleotide sequence ID" value="XM_004185617.1"/>
</dbReference>
<evidence type="ECO:0000259" key="1">
    <source>
        <dbReference type="PROSITE" id="PS51352"/>
    </source>
</evidence>
<dbReference type="OrthoDB" id="16989at2759"/>
<dbReference type="Gene3D" id="3.40.30.10">
    <property type="entry name" value="Glutaredoxin"/>
    <property type="match status" value="1"/>
</dbReference>
<dbReference type="AlphaFoldDB" id="A0A0A1U1B2"/>
<dbReference type="GO" id="GO:0045454">
    <property type="term" value="P:cell redox homeostasis"/>
    <property type="evidence" value="ECO:0007669"/>
    <property type="project" value="TreeGrafter"/>
</dbReference>
<dbReference type="InterPro" id="IPR013766">
    <property type="entry name" value="Thioredoxin_domain"/>
</dbReference>
<dbReference type="GeneID" id="14885295"/>
<organism evidence="2 3">
    <name type="scientific">Entamoeba invadens IP1</name>
    <dbReference type="NCBI Taxonomy" id="370355"/>
    <lineage>
        <taxon>Eukaryota</taxon>
        <taxon>Amoebozoa</taxon>
        <taxon>Evosea</taxon>
        <taxon>Archamoebae</taxon>
        <taxon>Mastigamoebida</taxon>
        <taxon>Entamoebidae</taxon>
        <taxon>Entamoeba</taxon>
    </lineage>
</organism>
<sequence>MPVTYTTDVALVKETIASNKNVLVVFYSPECAQCKASAPMLEKLSEEHKNLKFFKVDATTATEYAAEYQVTSLPTFVFFQDQKVAKKAPGSPDALKEIIGMSQ</sequence>
<dbReference type="GO" id="GO:0015035">
    <property type="term" value="F:protein-disulfide reductase activity"/>
    <property type="evidence" value="ECO:0007669"/>
    <property type="project" value="TreeGrafter"/>
</dbReference>
<dbReference type="PANTHER" id="PTHR45663">
    <property type="entry name" value="GEO12009P1"/>
    <property type="match status" value="1"/>
</dbReference>
<protein>
    <submittedName>
        <fullName evidence="2">Thioredoxin, putative</fullName>
    </submittedName>
</protein>
<dbReference type="InterPro" id="IPR036249">
    <property type="entry name" value="Thioredoxin-like_sf"/>
</dbReference>
<dbReference type="SUPFAM" id="SSF52833">
    <property type="entry name" value="Thioredoxin-like"/>
    <property type="match status" value="1"/>
</dbReference>
<dbReference type="Proteomes" id="UP000014680">
    <property type="component" value="Unassembled WGS sequence"/>
</dbReference>
<keyword evidence="3" id="KW-1185">Reference proteome</keyword>
<dbReference type="Pfam" id="PF00085">
    <property type="entry name" value="Thioredoxin"/>
    <property type="match status" value="1"/>
</dbReference>
<evidence type="ECO:0000313" key="3">
    <source>
        <dbReference type="Proteomes" id="UP000014680"/>
    </source>
</evidence>
<dbReference type="KEGG" id="eiv:EIN_035960"/>
<dbReference type="VEuPathDB" id="AmoebaDB:EIN_035960"/>
<dbReference type="PANTHER" id="PTHR45663:SF11">
    <property type="entry name" value="GEO12009P1"/>
    <property type="match status" value="1"/>
</dbReference>
<gene>
    <name evidence="2" type="ORF">EIN_035960</name>
</gene>
<feature type="domain" description="Thioredoxin" evidence="1">
    <location>
        <begin position="1"/>
        <end position="103"/>
    </location>
</feature>